<dbReference type="InterPro" id="IPR000073">
    <property type="entry name" value="AB_hydrolase_1"/>
</dbReference>
<name>A0A0N7MBJ4_9RHOB</name>
<dbReference type="RefSeq" id="WP_082625841.1">
    <property type="nucleotide sequence ID" value="NZ_CYTO01000010.1"/>
</dbReference>
<sequence length="261" mass="28762">MSVPVLFLHGWAMQGAVFNDLSRRLGPAFECHMPDLPGHGARCEDDASIDACVALAKDWIDRLDQPILVGWSMGAAVAWSYLAKHGAAKLRALVTVDMSPRMVPDTDWDLGLRGQSAEHIYATSEKIIPKWPRLAESIAHTMFAPGSAPVMSRSEALQLLLSQNPAHLRPLWDDMVAMDMRASIAKIDIPYLVCSGAQSRLYADETSTWLVERARYASAKRFAHSGHSPHLEEPDAFCEALCDFVKENNLAAIAPKQEVKS</sequence>
<dbReference type="Gene3D" id="3.40.50.1820">
    <property type="entry name" value="alpha/beta hydrolase"/>
    <property type="match status" value="1"/>
</dbReference>
<dbReference type="InterPro" id="IPR050228">
    <property type="entry name" value="Carboxylesterase_BioH"/>
</dbReference>
<evidence type="ECO:0000259" key="1">
    <source>
        <dbReference type="Pfam" id="PF12697"/>
    </source>
</evidence>
<evidence type="ECO:0000313" key="3">
    <source>
        <dbReference type="Proteomes" id="UP000051184"/>
    </source>
</evidence>
<organism evidence="2 3">
    <name type="scientific">Cognatishimia activa</name>
    <dbReference type="NCBI Taxonomy" id="1715691"/>
    <lineage>
        <taxon>Bacteria</taxon>
        <taxon>Pseudomonadati</taxon>
        <taxon>Pseudomonadota</taxon>
        <taxon>Alphaproteobacteria</taxon>
        <taxon>Rhodobacterales</taxon>
        <taxon>Paracoccaceae</taxon>
        <taxon>Cognatishimia</taxon>
    </lineage>
</organism>
<dbReference type="Proteomes" id="UP000051184">
    <property type="component" value="Unassembled WGS sequence"/>
</dbReference>
<keyword evidence="2" id="KW-0378">Hydrolase</keyword>
<gene>
    <name evidence="2" type="primary">ydjP</name>
    <name evidence="2" type="ORF">TA5114_01377</name>
</gene>
<evidence type="ECO:0000313" key="2">
    <source>
        <dbReference type="EMBL" id="CUK25576.1"/>
    </source>
</evidence>
<keyword evidence="3" id="KW-1185">Reference proteome</keyword>
<feature type="domain" description="AB hydrolase-1" evidence="1">
    <location>
        <begin position="5"/>
        <end position="240"/>
    </location>
</feature>
<dbReference type="EC" id="3.-.-.-" evidence="2"/>
<proteinExistence type="predicted"/>
<dbReference type="PANTHER" id="PTHR43194">
    <property type="entry name" value="HYDROLASE ALPHA/BETA FOLD FAMILY"/>
    <property type="match status" value="1"/>
</dbReference>
<dbReference type="Pfam" id="PF12697">
    <property type="entry name" value="Abhydrolase_6"/>
    <property type="match status" value="1"/>
</dbReference>
<accession>A0A0N7MBJ4</accession>
<dbReference type="InterPro" id="IPR029058">
    <property type="entry name" value="AB_hydrolase_fold"/>
</dbReference>
<dbReference type="SUPFAM" id="SSF53474">
    <property type="entry name" value="alpha/beta-Hydrolases"/>
    <property type="match status" value="1"/>
</dbReference>
<dbReference type="PANTHER" id="PTHR43194:SF5">
    <property type="entry name" value="PIMELOYL-[ACYL-CARRIER PROTEIN] METHYL ESTER ESTERASE"/>
    <property type="match status" value="1"/>
</dbReference>
<dbReference type="OrthoDB" id="9779853at2"/>
<dbReference type="AlphaFoldDB" id="A0A0N7MBJ4"/>
<dbReference type="EMBL" id="CYUE01000013">
    <property type="protein sequence ID" value="CUK25576.1"/>
    <property type="molecule type" value="Genomic_DNA"/>
</dbReference>
<dbReference type="STRING" id="1715691.TA5113_01637"/>
<protein>
    <submittedName>
        <fullName evidence="2">AB hydrolase superfamily protein YdjP</fullName>
        <ecNumber evidence="2">3.-.-.-</ecNumber>
    </submittedName>
</protein>
<reference evidence="3" key="1">
    <citation type="submission" date="2015-09" db="EMBL/GenBank/DDBJ databases">
        <authorList>
            <person name="Rodrigo-Torres Lidia"/>
            <person name="Arahal R.David."/>
        </authorList>
    </citation>
    <scope>NUCLEOTIDE SEQUENCE [LARGE SCALE GENOMIC DNA]</scope>
    <source>
        <strain evidence="3">CECT 5114</strain>
    </source>
</reference>
<dbReference type="GO" id="GO:0016787">
    <property type="term" value="F:hydrolase activity"/>
    <property type="evidence" value="ECO:0007669"/>
    <property type="project" value="UniProtKB-KW"/>
</dbReference>